<dbReference type="InterPro" id="IPR011598">
    <property type="entry name" value="bHLH_dom"/>
</dbReference>
<feature type="domain" description="BHLH" evidence="5">
    <location>
        <begin position="163"/>
        <end position="212"/>
    </location>
</feature>
<accession>A0A2U1M5P9</accession>
<gene>
    <name evidence="6" type="ORF">CTI12_AA418380</name>
</gene>
<keyword evidence="3" id="KW-0804">Transcription</keyword>
<evidence type="ECO:0000256" key="2">
    <source>
        <dbReference type="ARBA" id="ARBA00023015"/>
    </source>
</evidence>
<dbReference type="Proteomes" id="UP000245207">
    <property type="component" value="Unassembled WGS sequence"/>
</dbReference>
<evidence type="ECO:0000256" key="1">
    <source>
        <dbReference type="ARBA" id="ARBA00004123"/>
    </source>
</evidence>
<dbReference type="GO" id="GO:0046983">
    <property type="term" value="F:protein dimerization activity"/>
    <property type="evidence" value="ECO:0007669"/>
    <property type="project" value="InterPro"/>
</dbReference>
<dbReference type="InterPro" id="IPR036638">
    <property type="entry name" value="HLH_DNA-bd_sf"/>
</dbReference>
<comment type="subcellular location">
    <subcellularLocation>
        <location evidence="1">Nucleus</location>
    </subcellularLocation>
</comment>
<reference evidence="6 7" key="1">
    <citation type="journal article" date="2018" name="Mol. Plant">
        <title>The genome of Artemisia annua provides insight into the evolution of Asteraceae family and artemisinin biosynthesis.</title>
        <authorList>
            <person name="Shen Q."/>
            <person name="Zhang L."/>
            <person name="Liao Z."/>
            <person name="Wang S."/>
            <person name="Yan T."/>
            <person name="Shi P."/>
            <person name="Liu M."/>
            <person name="Fu X."/>
            <person name="Pan Q."/>
            <person name="Wang Y."/>
            <person name="Lv Z."/>
            <person name="Lu X."/>
            <person name="Zhang F."/>
            <person name="Jiang W."/>
            <person name="Ma Y."/>
            <person name="Chen M."/>
            <person name="Hao X."/>
            <person name="Li L."/>
            <person name="Tang Y."/>
            <person name="Lv G."/>
            <person name="Zhou Y."/>
            <person name="Sun X."/>
            <person name="Brodelius P.E."/>
            <person name="Rose J.K.C."/>
            <person name="Tang K."/>
        </authorList>
    </citation>
    <scope>NUCLEOTIDE SEQUENCE [LARGE SCALE GENOMIC DNA]</scope>
    <source>
        <strain evidence="7">cv. Huhao1</strain>
        <tissue evidence="6">Leaf</tissue>
    </source>
</reference>
<proteinExistence type="predicted"/>
<dbReference type="SUPFAM" id="SSF47459">
    <property type="entry name" value="HLH, helix-loop-helix DNA-binding domain"/>
    <property type="match status" value="1"/>
</dbReference>
<dbReference type="InterPro" id="IPR045239">
    <property type="entry name" value="bHLH95_bHLH"/>
</dbReference>
<dbReference type="EMBL" id="PKPP01006420">
    <property type="protein sequence ID" value="PWA56559.1"/>
    <property type="molecule type" value="Genomic_DNA"/>
</dbReference>
<evidence type="ECO:0000313" key="6">
    <source>
        <dbReference type="EMBL" id="PWA56559.1"/>
    </source>
</evidence>
<evidence type="ECO:0000259" key="5">
    <source>
        <dbReference type="PROSITE" id="PS50888"/>
    </source>
</evidence>
<dbReference type="AlphaFoldDB" id="A0A2U1M5P9"/>
<sequence length="285" mass="31913">MDDLNEHVPQNDSDLQPYTSTLPETFGYVPRLAENTFYQQHIVQAKDCDIYSVPQWIGEYLAGNGLSNMQGQIPYDSTGIGCSSFTEVPFLSMNGHLAEPRDINSHVNFLSQQHEEVPVNNFDTTQYGIGYQKQGPNTGLNNAAQHLENMSVSTSGSGTKSGKKRVKYPETNCRRKTRLTAALDALENVLPRSREVNKETIVDDCEDYIKSLQLHMKELSQNRLRCEPTSNHLQYLEGYGHYIVHENTATGPLDDILGKLLKENPTAATKLLESKGLFMTTITPN</sequence>
<dbReference type="OrthoDB" id="1627850at2759"/>
<comment type="caution">
    <text evidence="6">The sequence shown here is derived from an EMBL/GenBank/DDBJ whole genome shotgun (WGS) entry which is preliminary data.</text>
</comment>
<name>A0A2U1M5P9_ARTAN</name>
<dbReference type="CDD" id="cd11393">
    <property type="entry name" value="bHLH_AtbHLH_like"/>
    <property type="match status" value="1"/>
</dbReference>
<organism evidence="6 7">
    <name type="scientific">Artemisia annua</name>
    <name type="common">Sweet wormwood</name>
    <dbReference type="NCBI Taxonomy" id="35608"/>
    <lineage>
        <taxon>Eukaryota</taxon>
        <taxon>Viridiplantae</taxon>
        <taxon>Streptophyta</taxon>
        <taxon>Embryophyta</taxon>
        <taxon>Tracheophyta</taxon>
        <taxon>Spermatophyta</taxon>
        <taxon>Magnoliopsida</taxon>
        <taxon>eudicotyledons</taxon>
        <taxon>Gunneridae</taxon>
        <taxon>Pentapetalae</taxon>
        <taxon>asterids</taxon>
        <taxon>campanulids</taxon>
        <taxon>Asterales</taxon>
        <taxon>Asteraceae</taxon>
        <taxon>Asteroideae</taxon>
        <taxon>Anthemideae</taxon>
        <taxon>Artemisiinae</taxon>
        <taxon>Artemisia</taxon>
    </lineage>
</organism>
<keyword evidence="4" id="KW-0539">Nucleus</keyword>
<evidence type="ECO:0000256" key="4">
    <source>
        <dbReference type="ARBA" id="ARBA00023242"/>
    </source>
</evidence>
<dbReference type="PROSITE" id="PS50888">
    <property type="entry name" value="BHLH"/>
    <property type="match status" value="1"/>
</dbReference>
<keyword evidence="2" id="KW-0805">Transcription regulation</keyword>
<keyword evidence="7" id="KW-1185">Reference proteome</keyword>
<dbReference type="Gene3D" id="4.10.280.10">
    <property type="entry name" value="Helix-loop-helix DNA-binding domain"/>
    <property type="match status" value="1"/>
</dbReference>
<evidence type="ECO:0000313" key="7">
    <source>
        <dbReference type="Proteomes" id="UP000245207"/>
    </source>
</evidence>
<dbReference type="GO" id="GO:0005634">
    <property type="term" value="C:nucleus"/>
    <property type="evidence" value="ECO:0007669"/>
    <property type="project" value="UniProtKB-SubCell"/>
</dbReference>
<evidence type="ECO:0000256" key="3">
    <source>
        <dbReference type="ARBA" id="ARBA00023163"/>
    </source>
</evidence>
<protein>
    <submittedName>
        <fullName evidence="6">Myc-type, basic helix-loop-helix (BHLH) domain-containing protein</fullName>
    </submittedName>
</protein>
<dbReference type="STRING" id="35608.A0A2U1M5P9"/>